<protein>
    <submittedName>
        <fullName evidence="1">General transcription factor II-I repeat domain-containing 2A-like protein</fullName>
    </submittedName>
</protein>
<keyword evidence="2" id="KW-1185">Reference proteome</keyword>
<proteinExistence type="predicted"/>
<dbReference type="PANTHER" id="PTHR45913:SF5">
    <property type="entry name" value="GENERAL TRANSCRIPTION FACTOR II-I REPEAT DOMAIN-CONTAINING PROTEIN 2A-LIKE PROTEIN"/>
    <property type="match status" value="1"/>
</dbReference>
<comment type="caution">
    <text evidence="1">The sequence shown here is derived from an EMBL/GenBank/DDBJ whole genome shotgun (WGS) entry which is preliminary data.</text>
</comment>
<dbReference type="Proteomes" id="UP000290572">
    <property type="component" value="Unassembled WGS sequence"/>
</dbReference>
<accession>A0A498NI63</accession>
<evidence type="ECO:0000313" key="1">
    <source>
        <dbReference type="EMBL" id="RXN31347.1"/>
    </source>
</evidence>
<reference evidence="1 2" key="1">
    <citation type="submission" date="2018-03" db="EMBL/GenBank/DDBJ databases">
        <title>Draft genome sequence of Rohu Carp (Labeo rohita).</title>
        <authorList>
            <person name="Das P."/>
            <person name="Kushwaha B."/>
            <person name="Joshi C.G."/>
            <person name="Kumar D."/>
            <person name="Nagpure N.S."/>
            <person name="Sahoo L."/>
            <person name="Das S.P."/>
            <person name="Bit A."/>
            <person name="Patnaik S."/>
            <person name="Meher P.K."/>
            <person name="Jayasankar P."/>
            <person name="Koringa P.G."/>
            <person name="Patel N.V."/>
            <person name="Hinsu A.T."/>
            <person name="Kumar R."/>
            <person name="Pandey M."/>
            <person name="Agarwal S."/>
            <person name="Srivastava S."/>
            <person name="Singh M."/>
            <person name="Iquebal M.A."/>
            <person name="Jaiswal S."/>
            <person name="Angadi U.B."/>
            <person name="Kumar N."/>
            <person name="Raza M."/>
            <person name="Shah T.M."/>
            <person name="Rai A."/>
            <person name="Jena J.K."/>
        </authorList>
    </citation>
    <scope>NUCLEOTIDE SEQUENCE [LARGE SCALE GENOMIC DNA]</scope>
    <source>
        <strain evidence="1">DASCIFA01</strain>
        <tissue evidence="1">Testis</tissue>
    </source>
</reference>
<sequence length="108" mass="11961">MTGKHKGLVAEMRKISPDLLAFHCIVHQQALCSKLVDGYFVEVMDTVVKVVNFFQALPLMHRRFIALLDELDSAYGDLILHSEVIQLIPGSLEEDCFLSAVSVTSGAE</sequence>
<dbReference type="EMBL" id="QBIY01011471">
    <property type="protein sequence ID" value="RXN31347.1"/>
    <property type="molecule type" value="Genomic_DNA"/>
</dbReference>
<dbReference type="PANTHER" id="PTHR45913">
    <property type="entry name" value="EPM2A-INTERACTING PROTEIN 1"/>
    <property type="match status" value="1"/>
</dbReference>
<evidence type="ECO:0000313" key="2">
    <source>
        <dbReference type="Proteomes" id="UP000290572"/>
    </source>
</evidence>
<dbReference type="STRING" id="84645.A0A498NI63"/>
<name>A0A498NI63_LABRO</name>
<organism evidence="1 2">
    <name type="scientific">Labeo rohita</name>
    <name type="common">Indian major carp</name>
    <name type="synonym">Cyprinus rohita</name>
    <dbReference type="NCBI Taxonomy" id="84645"/>
    <lineage>
        <taxon>Eukaryota</taxon>
        <taxon>Metazoa</taxon>
        <taxon>Chordata</taxon>
        <taxon>Craniata</taxon>
        <taxon>Vertebrata</taxon>
        <taxon>Euteleostomi</taxon>
        <taxon>Actinopterygii</taxon>
        <taxon>Neopterygii</taxon>
        <taxon>Teleostei</taxon>
        <taxon>Ostariophysi</taxon>
        <taxon>Cypriniformes</taxon>
        <taxon>Cyprinidae</taxon>
        <taxon>Labeoninae</taxon>
        <taxon>Labeonini</taxon>
        <taxon>Labeo</taxon>
    </lineage>
</organism>
<dbReference type="AlphaFoldDB" id="A0A498NI63"/>
<gene>
    <name evidence="1" type="ORF">ROHU_004775</name>
</gene>